<protein>
    <submittedName>
        <fullName evidence="1">Uncharacterized protein</fullName>
    </submittedName>
</protein>
<dbReference type="AlphaFoldDB" id="A0A0F8YM42"/>
<proteinExistence type="predicted"/>
<dbReference type="EMBL" id="LAZR01052671">
    <property type="protein sequence ID" value="KKK82443.1"/>
    <property type="molecule type" value="Genomic_DNA"/>
</dbReference>
<dbReference type="Pfam" id="PF24175">
    <property type="entry name" value="SU10_adaptor"/>
    <property type="match status" value="1"/>
</dbReference>
<comment type="caution">
    <text evidence="1">The sequence shown here is derived from an EMBL/GenBank/DDBJ whole genome shotgun (WGS) entry which is preliminary data.</text>
</comment>
<accession>A0A0F8YM42</accession>
<sequence>MALSCANLIDEVQAIIGRPNDTELVDTTRATRWLNEAQRIIAERVPALRPLMVDNTSLTTDQQLSYNLVDLTVGDETAVTMADTTVSVINRIFGIGYVDGANSRQLRYTHIDEWEKTVDPSSSDFAEGIPFRYTRRANAIEIRPIADTTKPLRIIGDRWPVDFTTNSSSVSELERADEGLIMFAEAKAFQAIGSPQSIVRSKIIMKEFSNQNPGPNEEFGWLEEYSRRENELHSWDGDLLSDDINVNDAEGFAF</sequence>
<reference evidence="1" key="1">
    <citation type="journal article" date="2015" name="Nature">
        <title>Complex archaea that bridge the gap between prokaryotes and eukaryotes.</title>
        <authorList>
            <person name="Spang A."/>
            <person name="Saw J.H."/>
            <person name="Jorgensen S.L."/>
            <person name="Zaremba-Niedzwiedzka K."/>
            <person name="Martijn J."/>
            <person name="Lind A.E."/>
            <person name="van Eijk R."/>
            <person name="Schleper C."/>
            <person name="Guy L."/>
            <person name="Ettema T.J."/>
        </authorList>
    </citation>
    <scope>NUCLEOTIDE SEQUENCE</scope>
</reference>
<evidence type="ECO:0000313" key="1">
    <source>
        <dbReference type="EMBL" id="KKK82443.1"/>
    </source>
</evidence>
<organism evidence="1">
    <name type="scientific">marine sediment metagenome</name>
    <dbReference type="NCBI Taxonomy" id="412755"/>
    <lineage>
        <taxon>unclassified sequences</taxon>
        <taxon>metagenomes</taxon>
        <taxon>ecological metagenomes</taxon>
    </lineage>
</organism>
<dbReference type="InterPro" id="IPR056209">
    <property type="entry name" value="SU10_adaptor"/>
</dbReference>
<name>A0A0F8YM42_9ZZZZ</name>
<gene>
    <name evidence="1" type="ORF">LCGC14_2803340</name>
</gene>